<keyword evidence="2" id="KW-0472">Membrane</keyword>
<evidence type="ECO:0000313" key="3">
    <source>
        <dbReference type="EMBL" id="WPJ94380.1"/>
    </source>
</evidence>
<sequence length="75" mass="8413">MNSIRELIRTSFPVLLLLVVALSAVLLVSMMVPILVPVCVVGILILVAWLWFNGGGSLRSDSMRRKPRDYPEDFQ</sequence>
<reference evidence="3 4" key="1">
    <citation type="submission" date="2023-11" db="EMBL/GenBank/DDBJ databases">
        <title>Coraliomargarita sp. nov., isolated from marine algae.</title>
        <authorList>
            <person name="Lee J.K."/>
            <person name="Baek J.H."/>
            <person name="Kim J.M."/>
            <person name="Choi D.G."/>
            <person name="Jeon C.O."/>
        </authorList>
    </citation>
    <scope>NUCLEOTIDE SEQUENCE [LARGE SCALE GENOMIC DNA]</scope>
    <source>
        <strain evidence="3 4">J2-16</strain>
    </source>
</reference>
<gene>
    <name evidence="3" type="ORF">SH580_13150</name>
</gene>
<evidence type="ECO:0000313" key="4">
    <source>
        <dbReference type="Proteomes" id="UP001324993"/>
    </source>
</evidence>
<feature type="compositionally biased region" description="Basic and acidic residues" evidence="1">
    <location>
        <begin position="61"/>
        <end position="75"/>
    </location>
</feature>
<evidence type="ECO:0000256" key="1">
    <source>
        <dbReference type="SAM" id="MobiDB-lite"/>
    </source>
</evidence>
<accession>A0ABZ0RDZ4</accession>
<feature type="region of interest" description="Disordered" evidence="1">
    <location>
        <begin position="55"/>
        <end position="75"/>
    </location>
</feature>
<feature type="transmembrane region" description="Helical" evidence="2">
    <location>
        <begin position="34"/>
        <end position="58"/>
    </location>
</feature>
<dbReference type="RefSeq" id="WP_319831313.1">
    <property type="nucleotide sequence ID" value="NZ_CP138858.1"/>
</dbReference>
<keyword evidence="2" id="KW-1133">Transmembrane helix</keyword>
<protein>
    <submittedName>
        <fullName evidence="3">Uncharacterized protein</fullName>
    </submittedName>
</protein>
<feature type="transmembrane region" description="Helical" evidence="2">
    <location>
        <begin position="7"/>
        <end position="28"/>
    </location>
</feature>
<organism evidence="3 4">
    <name type="scientific">Coraliomargarita algicola</name>
    <dbReference type="NCBI Taxonomy" id="3092156"/>
    <lineage>
        <taxon>Bacteria</taxon>
        <taxon>Pseudomonadati</taxon>
        <taxon>Verrucomicrobiota</taxon>
        <taxon>Opitutia</taxon>
        <taxon>Puniceicoccales</taxon>
        <taxon>Coraliomargaritaceae</taxon>
        <taxon>Coraliomargarita</taxon>
    </lineage>
</organism>
<keyword evidence="2" id="KW-0812">Transmembrane</keyword>
<name>A0ABZ0RDZ4_9BACT</name>
<proteinExistence type="predicted"/>
<dbReference type="Proteomes" id="UP001324993">
    <property type="component" value="Chromosome"/>
</dbReference>
<keyword evidence="4" id="KW-1185">Reference proteome</keyword>
<evidence type="ECO:0000256" key="2">
    <source>
        <dbReference type="SAM" id="Phobius"/>
    </source>
</evidence>
<dbReference type="EMBL" id="CP138858">
    <property type="protein sequence ID" value="WPJ94380.1"/>
    <property type="molecule type" value="Genomic_DNA"/>
</dbReference>